<gene>
    <name evidence="7" type="ORF">NP493_156g02002</name>
</gene>
<dbReference type="SMART" id="SM00742">
    <property type="entry name" value="Hr1"/>
    <property type="match status" value="1"/>
</dbReference>
<dbReference type="Gene3D" id="1.10.287.160">
    <property type="entry name" value="HR1 repeat"/>
    <property type="match status" value="1"/>
</dbReference>
<dbReference type="PROSITE" id="PS50106">
    <property type="entry name" value="PDZ"/>
    <property type="match status" value="1"/>
</dbReference>
<dbReference type="PROSITE" id="PS51180">
    <property type="entry name" value="BRO1"/>
    <property type="match status" value="1"/>
</dbReference>
<evidence type="ECO:0000256" key="1">
    <source>
        <dbReference type="ARBA" id="ARBA00010369"/>
    </source>
</evidence>
<evidence type="ECO:0000259" key="6">
    <source>
        <dbReference type="PROSITE" id="PS51860"/>
    </source>
</evidence>
<dbReference type="InterPro" id="IPR011072">
    <property type="entry name" value="HR1_rho-bd"/>
</dbReference>
<evidence type="ECO:0000259" key="5">
    <source>
        <dbReference type="PROSITE" id="PS51180"/>
    </source>
</evidence>
<sequence>MLKWVVSGSNLLTVPVDSCQSVRCHHVKSQSEPVDMQLVFARGSDPLLLTTRGKQHGTHSRLHNQIERELRLRVGAENLFKATSNKKLRETVAHELGCVNSNLQLLKEELANLNSPVSICQDFNAIKNVPMIPLGLKETKDVDMKPVFREYIKEHYHENSQGYTEALQQITDLRQAVQTPVRTETGVELLVNYYCQLYFIDKRFFPPDSRTYIQLEWFDSLTGVPSAQKTVGFEKGSILFNIGALQTQIAARQDRSCRDGTDAARRSFQEAAGAFKYLSENFSHAPSVDMQPPTLTMLIQLMLSQAQECMFEGIQLVGAQGSRRQHMSLAHESAKVSTEYQETHTQMLASVVRDYIPGAWLNMVEVKTYYFLALAHYHSALAIAGQAQTVDILAEQFASLHTQESGTSRTHCSLCNVWHQDNEQRMFIRSHLRSAILALEDALRLHKSCKQLRRIDTLQSMLKRSHDRCLQKFAEFDDEDDFTDPCPAPSVQPLTRSVATPILPDFSKYKVDDLFHELGPLNIFSARHKWTAPRCINLRRRSSDEEFGFSVRGQSPVIITAVENSSLAQRACMRAGDFITAVSYNDVKRGCHNEVISLIRAAGDNLTLHLVTPLDCNYLQPPVPCSPQVMTCMQSGTLNKGDTRVHRKSWTGGSWKLRKRRSKSREGKADRNIVANGKH</sequence>
<feature type="region of interest" description="Disordered" evidence="3">
    <location>
        <begin position="643"/>
        <end position="679"/>
    </location>
</feature>
<comment type="caution">
    <text evidence="7">The sequence shown here is derived from an EMBL/GenBank/DDBJ whole genome shotgun (WGS) entry which is preliminary data.</text>
</comment>
<dbReference type="Gene3D" id="1.25.40.280">
    <property type="entry name" value="alix/aip1 like domains"/>
    <property type="match status" value="1"/>
</dbReference>
<dbReference type="InterPro" id="IPR004328">
    <property type="entry name" value="BRO1_dom"/>
</dbReference>
<reference evidence="7" key="1">
    <citation type="journal article" date="2023" name="Mol. Biol. Evol.">
        <title>Third-Generation Sequencing Reveals the Adaptive Role of the Epigenome in Three Deep-Sea Polychaetes.</title>
        <authorList>
            <person name="Perez M."/>
            <person name="Aroh O."/>
            <person name="Sun Y."/>
            <person name="Lan Y."/>
            <person name="Juniper S.K."/>
            <person name="Young C.R."/>
            <person name="Angers B."/>
            <person name="Qian P.Y."/>
        </authorList>
    </citation>
    <scope>NUCLEOTIDE SEQUENCE</scope>
    <source>
        <strain evidence="7">R07B-5</strain>
    </source>
</reference>
<dbReference type="GO" id="GO:0007165">
    <property type="term" value="P:signal transduction"/>
    <property type="evidence" value="ECO:0007669"/>
    <property type="project" value="InterPro"/>
</dbReference>
<protein>
    <submittedName>
        <fullName evidence="7">Uncharacterized protein</fullName>
    </submittedName>
</protein>
<evidence type="ECO:0000313" key="7">
    <source>
        <dbReference type="EMBL" id="KAK2187708.1"/>
    </source>
</evidence>
<proteinExistence type="inferred from homology"/>
<dbReference type="PANTHER" id="PTHR23031">
    <property type="entry name" value="RHOPHILIN"/>
    <property type="match status" value="1"/>
</dbReference>
<dbReference type="SUPFAM" id="SSF46585">
    <property type="entry name" value="HR1 repeat"/>
    <property type="match status" value="1"/>
</dbReference>
<accession>A0AAD9P3Y7</accession>
<dbReference type="InterPro" id="IPR038499">
    <property type="entry name" value="BRO1_sf"/>
</dbReference>
<dbReference type="InterPro" id="IPR047138">
    <property type="entry name" value="RHPN1_2"/>
</dbReference>
<dbReference type="SMART" id="SM01041">
    <property type="entry name" value="BRO1"/>
    <property type="match status" value="1"/>
</dbReference>
<dbReference type="InterPro" id="IPR036274">
    <property type="entry name" value="HR1_rpt_sf"/>
</dbReference>
<dbReference type="Proteomes" id="UP001209878">
    <property type="component" value="Unassembled WGS sequence"/>
</dbReference>
<keyword evidence="2" id="KW-0175">Coiled coil</keyword>
<organism evidence="7 8">
    <name type="scientific">Ridgeia piscesae</name>
    <name type="common">Tubeworm</name>
    <dbReference type="NCBI Taxonomy" id="27915"/>
    <lineage>
        <taxon>Eukaryota</taxon>
        <taxon>Metazoa</taxon>
        <taxon>Spiralia</taxon>
        <taxon>Lophotrochozoa</taxon>
        <taxon>Annelida</taxon>
        <taxon>Polychaeta</taxon>
        <taxon>Sedentaria</taxon>
        <taxon>Canalipalpata</taxon>
        <taxon>Sabellida</taxon>
        <taxon>Siboglinidae</taxon>
        <taxon>Ridgeia</taxon>
    </lineage>
</organism>
<evidence type="ECO:0000256" key="2">
    <source>
        <dbReference type="PROSITE-ProRule" id="PRU01207"/>
    </source>
</evidence>
<evidence type="ECO:0000313" key="8">
    <source>
        <dbReference type="Proteomes" id="UP001209878"/>
    </source>
</evidence>
<dbReference type="PROSITE" id="PS51860">
    <property type="entry name" value="REM_1"/>
    <property type="match status" value="1"/>
</dbReference>
<dbReference type="Gene3D" id="2.30.42.10">
    <property type="match status" value="1"/>
</dbReference>
<name>A0AAD9P3Y7_RIDPI</name>
<dbReference type="AlphaFoldDB" id="A0AAD9P3Y7"/>
<dbReference type="PANTHER" id="PTHR23031:SF15">
    <property type="entry name" value="LD12055P"/>
    <property type="match status" value="1"/>
</dbReference>
<dbReference type="InterPro" id="IPR036034">
    <property type="entry name" value="PDZ_sf"/>
</dbReference>
<keyword evidence="8" id="KW-1185">Reference proteome</keyword>
<dbReference type="InterPro" id="IPR001478">
    <property type="entry name" value="PDZ"/>
</dbReference>
<dbReference type="GO" id="GO:0051497">
    <property type="term" value="P:negative regulation of stress fiber assembly"/>
    <property type="evidence" value="ECO:0007669"/>
    <property type="project" value="TreeGrafter"/>
</dbReference>
<dbReference type="SMART" id="SM00228">
    <property type="entry name" value="PDZ"/>
    <property type="match status" value="1"/>
</dbReference>
<evidence type="ECO:0000259" key="4">
    <source>
        <dbReference type="PROSITE" id="PS50106"/>
    </source>
</evidence>
<dbReference type="Pfam" id="PF03097">
    <property type="entry name" value="BRO1"/>
    <property type="match status" value="1"/>
</dbReference>
<comment type="similarity">
    <text evidence="1">Belongs to the RHPN family.</text>
</comment>
<feature type="domain" description="REM-1" evidence="6">
    <location>
        <begin position="43"/>
        <end position="119"/>
    </location>
</feature>
<dbReference type="Pfam" id="PF02185">
    <property type="entry name" value="HR1"/>
    <property type="match status" value="1"/>
</dbReference>
<dbReference type="EMBL" id="JAODUO010000156">
    <property type="protein sequence ID" value="KAK2187708.1"/>
    <property type="molecule type" value="Genomic_DNA"/>
</dbReference>
<feature type="domain" description="BRO1" evidence="5">
    <location>
        <begin position="130"/>
        <end position="521"/>
    </location>
</feature>
<evidence type="ECO:0000256" key="3">
    <source>
        <dbReference type="SAM" id="MobiDB-lite"/>
    </source>
</evidence>
<feature type="domain" description="PDZ" evidence="4">
    <location>
        <begin position="535"/>
        <end position="614"/>
    </location>
</feature>
<dbReference type="SUPFAM" id="SSF50156">
    <property type="entry name" value="PDZ domain-like"/>
    <property type="match status" value="1"/>
</dbReference>